<dbReference type="Proteomes" id="UP000008021">
    <property type="component" value="Chromosome 1"/>
</dbReference>
<dbReference type="EnsemblPlants" id="OMERI01G14270.1">
    <property type="protein sequence ID" value="OMERI01G14270.1"/>
    <property type="gene ID" value="OMERI01G14270"/>
</dbReference>
<dbReference type="Gramene" id="OMERI01G14270.1">
    <property type="protein sequence ID" value="OMERI01G14270.1"/>
    <property type="gene ID" value="OMERI01G14270"/>
</dbReference>
<proteinExistence type="predicted"/>
<name>A0A0E0C1Y0_9ORYZ</name>
<keyword evidence="2" id="KW-1185">Reference proteome</keyword>
<reference evidence="1" key="1">
    <citation type="submission" date="2015-04" db="UniProtKB">
        <authorList>
            <consortium name="EnsemblPlants"/>
        </authorList>
    </citation>
    <scope>IDENTIFICATION</scope>
</reference>
<reference evidence="1" key="2">
    <citation type="submission" date="2018-05" db="EMBL/GenBank/DDBJ databases">
        <title>OmerRS3 (Oryza meridionalis Reference Sequence Version 3).</title>
        <authorList>
            <person name="Zhang J."/>
            <person name="Kudrna D."/>
            <person name="Lee S."/>
            <person name="Talag J."/>
            <person name="Welchert J."/>
            <person name="Wing R.A."/>
        </authorList>
    </citation>
    <scope>NUCLEOTIDE SEQUENCE [LARGE SCALE GENOMIC DNA]</scope>
    <source>
        <strain evidence="1">cv. OR44</strain>
    </source>
</reference>
<accession>A0A0E0C1Y0</accession>
<dbReference type="HOGENOM" id="CLU_2780121_0_0_1"/>
<sequence>MLRLWTASPAAPWTPTLLDLAAGSCVAPLPLLPIRADDTTIYQTMLDQWILHRVIPHKMAMERFSRRPW</sequence>
<evidence type="ECO:0000313" key="1">
    <source>
        <dbReference type="EnsemblPlants" id="OMERI01G14270.1"/>
    </source>
</evidence>
<evidence type="ECO:0000313" key="2">
    <source>
        <dbReference type="Proteomes" id="UP000008021"/>
    </source>
</evidence>
<protein>
    <submittedName>
        <fullName evidence="1">Uncharacterized protein</fullName>
    </submittedName>
</protein>
<dbReference type="AlphaFoldDB" id="A0A0E0C1Y0"/>
<organism evidence="1">
    <name type="scientific">Oryza meridionalis</name>
    <dbReference type="NCBI Taxonomy" id="40149"/>
    <lineage>
        <taxon>Eukaryota</taxon>
        <taxon>Viridiplantae</taxon>
        <taxon>Streptophyta</taxon>
        <taxon>Embryophyta</taxon>
        <taxon>Tracheophyta</taxon>
        <taxon>Spermatophyta</taxon>
        <taxon>Magnoliopsida</taxon>
        <taxon>Liliopsida</taxon>
        <taxon>Poales</taxon>
        <taxon>Poaceae</taxon>
        <taxon>BOP clade</taxon>
        <taxon>Oryzoideae</taxon>
        <taxon>Oryzeae</taxon>
        <taxon>Oryzinae</taxon>
        <taxon>Oryza</taxon>
    </lineage>
</organism>